<dbReference type="InterPro" id="IPR002125">
    <property type="entry name" value="CMP_dCMP_dom"/>
</dbReference>
<dbReference type="STRING" id="1296120.A0A1B9GJG7"/>
<dbReference type="PANTHER" id="PTHR11644:SF2">
    <property type="entry name" value="CYTIDINE DEAMINASE"/>
    <property type="match status" value="1"/>
</dbReference>
<dbReference type="OrthoDB" id="414540at2759"/>
<evidence type="ECO:0000256" key="1">
    <source>
        <dbReference type="ARBA" id="ARBA00006576"/>
    </source>
</evidence>
<gene>
    <name evidence="3" type="ORF">I316_07237</name>
</gene>
<evidence type="ECO:0000313" key="3">
    <source>
        <dbReference type="EMBL" id="OCF31106.1"/>
    </source>
</evidence>
<dbReference type="GO" id="GO:0004126">
    <property type="term" value="F:cytidine deaminase activity"/>
    <property type="evidence" value="ECO:0007669"/>
    <property type="project" value="TreeGrafter"/>
</dbReference>
<feature type="domain" description="CMP/dCMP-type deaminase" evidence="2">
    <location>
        <begin position="12"/>
        <end position="120"/>
    </location>
</feature>
<sequence length="180" mass="19238">MSTSTSAQLSPETLHKLFSASLTYRDRAYAPYSKFRVGAALLCEDGTIVGGCNVENASYAITKAISEGYNRFLAVAVSSDVPAPTISPCGICRQFLREFLQPHIPIYFISSTYPSSSSSSTSSSGASTELPAFLSDLSRNLEGSDTEAIAAAKKYVVKMTMDELLPNSFGPDNLGMAEPH</sequence>
<dbReference type="PANTHER" id="PTHR11644">
    <property type="entry name" value="CYTIDINE DEAMINASE"/>
    <property type="match status" value="1"/>
</dbReference>
<dbReference type="AlphaFoldDB" id="A0A1B9GJG7"/>
<dbReference type="NCBIfam" id="NF004064">
    <property type="entry name" value="PRK05578.1"/>
    <property type="match status" value="1"/>
</dbReference>
<dbReference type="GO" id="GO:0072527">
    <property type="term" value="P:pyrimidine-containing compound metabolic process"/>
    <property type="evidence" value="ECO:0007669"/>
    <property type="project" value="UniProtKB-ARBA"/>
</dbReference>
<dbReference type="SUPFAM" id="SSF53927">
    <property type="entry name" value="Cytidine deaminase-like"/>
    <property type="match status" value="1"/>
</dbReference>
<dbReference type="InterPro" id="IPR016193">
    <property type="entry name" value="Cytidine_deaminase-like"/>
</dbReference>
<proteinExistence type="inferred from homology"/>
<evidence type="ECO:0000259" key="2">
    <source>
        <dbReference type="PROSITE" id="PS51747"/>
    </source>
</evidence>
<name>A0A1B9GJG7_9TREE</name>
<evidence type="ECO:0000313" key="4">
    <source>
        <dbReference type="Proteomes" id="UP000092666"/>
    </source>
</evidence>
<reference evidence="4" key="2">
    <citation type="submission" date="2013-12" db="EMBL/GenBank/DDBJ databases">
        <title>Evolution of pathogenesis and genome organization in the Tremellales.</title>
        <authorList>
            <person name="Cuomo C."/>
            <person name="Litvintseva A."/>
            <person name="Heitman J."/>
            <person name="Chen Y."/>
            <person name="Sun S."/>
            <person name="Springer D."/>
            <person name="Dromer F."/>
            <person name="Young S."/>
            <person name="Zeng Q."/>
            <person name="Chapman S."/>
            <person name="Gujja S."/>
            <person name="Saif S."/>
            <person name="Birren B."/>
        </authorList>
    </citation>
    <scope>NUCLEOTIDE SEQUENCE [LARGE SCALE GENOMIC DNA]</scope>
    <source>
        <strain evidence="4">BCC8398</strain>
    </source>
</reference>
<comment type="similarity">
    <text evidence="1">Belongs to the cytidine and deoxycytidylate deaminase family.</text>
</comment>
<dbReference type="PROSITE" id="PS51747">
    <property type="entry name" value="CYT_DCMP_DEAMINASES_2"/>
    <property type="match status" value="1"/>
</dbReference>
<dbReference type="InterPro" id="IPR050202">
    <property type="entry name" value="Cyt/Deoxycyt_deaminase"/>
</dbReference>
<dbReference type="GO" id="GO:0008270">
    <property type="term" value="F:zinc ion binding"/>
    <property type="evidence" value="ECO:0007669"/>
    <property type="project" value="TreeGrafter"/>
</dbReference>
<dbReference type="GO" id="GO:0055086">
    <property type="term" value="P:nucleobase-containing small molecule metabolic process"/>
    <property type="evidence" value="ECO:0007669"/>
    <property type="project" value="UniProtKB-ARBA"/>
</dbReference>
<dbReference type="Gene3D" id="3.40.140.10">
    <property type="entry name" value="Cytidine Deaminase, domain 2"/>
    <property type="match status" value="1"/>
</dbReference>
<dbReference type="GO" id="GO:0005829">
    <property type="term" value="C:cytosol"/>
    <property type="evidence" value="ECO:0007669"/>
    <property type="project" value="TreeGrafter"/>
</dbReference>
<dbReference type="Proteomes" id="UP000092666">
    <property type="component" value="Unassembled WGS sequence"/>
</dbReference>
<organism evidence="3 4">
    <name type="scientific">Kwoniella heveanensis BCC8398</name>
    <dbReference type="NCBI Taxonomy" id="1296120"/>
    <lineage>
        <taxon>Eukaryota</taxon>
        <taxon>Fungi</taxon>
        <taxon>Dikarya</taxon>
        <taxon>Basidiomycota</taxon>
        <taxon>Agaricomycotina</taxon>
        <taxon>Tremellomycetes</taxon>
        <taxon>Tremellales</taxon>
        <taxon>Cryptococcaceae</taxon>
        <taxon>Kwoniella</taxon>
    </lineage>
</organism>
<reference evidence="3 4" key="1">
    <citation type="submission" date="2013-07" db="EMBL/GenBank/DDBJ databases">
        <title>The Genome Sequence of Cryptococcus heveanensis BCC8398.</title>
        <authorList>
            <consortium name="The Broad Institute Genome Sequencing Platform"/>
            <person name="Cuomo C."/>
            <person name="Litvintseva A."/>
            <person name="Chen Y."/>
            <person name="Heitman J."/>
            <person name="Sun S."/>
            <person name="Springer D."/>
            <person name="Dromer F."/>
            <person name="Young S.K."/>
            <person name="Zeng Q."/>
            <person name="Gargeya S."/>
            <person name="Fitzgerald M."/>
            <person name="Abouelleil A."/>
            <person name="Alvarado L."/>
            <person name="Berlin A.M."/>
            <person name="Chapman S.B."/>
            <person name="Dewar J."/>
            <person name="Goldberg J."/>
            <person name="Griggs A."/>
            <person name="Gujja S."/>
            <person name="Hansen M."/>
            <person name="Howarth C."/>
            <person name="Imamovic A."/>
            <person name="Larimer J."/>
            <person name="McCowan C."/>
            <person name="Murphy C."/>
            <person name="Pearson M."/>
            <person name="Priest M."/>
            <person name="Roberts A."/>
            <person name="Saif S."/>
            <person name="Shea T."/>
            <person name="Sykes S."/>
            <person name="Wortman J."/>
            <person name="Nusbaum C."/>
            <person name="Birren B."/>
        </authorList>
    </citation>
    <scope>NUCLEOTIDE SEQUENCE [LARGE SCALE GENOMIC DNA]</scope>
    <source>
        <strain evidence="3 4">BCC8398</strain>
    </source>
</reference>
<dbReference type="CDD" id="cd01283">
    <property type="entry name" value="cytidine_deaminase"/>
    <property type="match status" value="1"/>
</dbReference>
<keyword evidence="4" id="KW-1185">Reference proteome</keyword>
<protein>
    <submittedName>
        <fullName evidence="3">Cytidine deaminase</fullName>
    </submittedName>
</protein>
<dbReference type="Pfam" id="PF00383">
    <property type="entry name" value="dCMP_cyt_deam_1"/>
    <property type="match status" value="1"/>
</dbReference>
<accession>A0A1B9GJG7</accession>
<dbReference type="EMBL" id="KI669513">
    <property type="protein sequence ID" value="OCF31106.1"/>
    <property type="molecule type" value="Genomic_DNA"/>
</dbReference>